<accession>A0AA36BM25</accession>
<dbReference type="GO" id="GO:0005524">
    <property type="term" value="F:ATP binding"/>
    <property type="evidence" value="ECO:0007669"/>
    <property type="project" value="UniProtKB-KW"/>
</dbReference>
<keyword evidence="4" id="KW-0276">Fatty acid metabolism</keyword>
<keyword evidence="8" id="KW-0472">Membrane</keyword>
<dbReference type="InterPro" id="IPR042099">
    <property type="entry name" value="ANL_N_sf"/>
</dbReference>
<evidence type="ECO:0000313" key="10">
    <source>
        <dbReference type="EMBL" id="CAI9736921.1"/>
    </source>
</evidence>
<dbReference type="GO" id="GO:0004467">
    <property type="term" value="F:long-chain fatty acid-CoA ligase activity"/>
    <property type="evidence" value="ECO:0007669"/>
    <property type="project" value="UniProtKB-EC"/>
</dbReference>
<dbReference type="EC" id="6.2.1.3" evidence="6"/>
<dbReference type="PROSITE" id="PS00455">
    <property type="entry name" value="AMP_BINDING"/>
    <property type="match status" value="1"/>
</dbReference>
<protein>
    <recommendedName>
        <fullName evidence="6">long-chain-fatty-acid--CoA ligase</fullName>
        <ecNumber evidence="6">6.2.1.3</ecNumber>
    </recommendedName>
</protein>
<dbReference type="Gene3D" id="3.40.50.12780">
    <property type="entry name" value="N-terminal domain of ligase-like"/>
    <property type="match status" value="1"/>
</dbReference>
<keyword evidence="2" id="KW-0436">Ligase</keyword>
<feature type="domain" description="AMP-dependent synthetase/ligase" evidence="9">
    <location>
        <begin position="145"/>
        <end position="556"/>
    </location>
</feature>
<evidence type="ECO:0000256" key="8">
    <source>
        <dbReference type="SAM" id="Phobius"/>
    </source>
</evidence>
<dbReference type="PANTHER" id="PTHR43272:SF83">
    <property type="entry name" value="ACYL-COA SYNTHETASE LONG-CHAIN, ISOFORM J"/>
    <property type="match status" value="1"/>
</dbReference>
<dbReference type="Proteomes" id="UP001162480">
    <property type="component" value="Chromosome 19"/>
</dbReference>
<keyword evidence="5" id="KW-0067">ATP-binding</keyword>
<proteinExistence type="inferred from homology"/>
<dbReference type="GO" id="GO:0035336">
    <property type="term" value="P:long-chain fatty-acyl-CoA metabolic process"/>
    <property type="evidence" value="ECO:0007669"/>
    <property type="project" value="TreeGrafter"/>
</dbReference>
<dbReference type="SUPFAM" id="SSF56801">
    <property type="entry name" value="Acetyl-CoA synthetase-like"/>
    <property type="match status" value="1"/>
</dbReference>
<dbReference type="GO" id="GO:0030182">
    <property type="term" value="P:neuron differentiation"/>
    <property type="evidence" value="ECO:0007669"/>
    <property type="project" value="TreeGrafter"/>
</dbReference>
<dbReference type="InterPro" id="IPR000873">
    <property type="entry name" value="AMP-dep_synth/lig_dom"/>
</dbReference>
<keyword evidence="3" id="KW-0547">Nucleotide-binding</keyword>
<organism evidence="10 11">
    <name type="scientific">Octopus vulgaris</name>
    <name type="common">Common octopus</name>
    <dbReference type="NCBI Taxonomy" id="6645"/>
    <lineage>
        <taxon>Eukaryota</taxon>
        <taxon>Metazoa</taxon>
        <taxon>Spiralia</taxon>
        <taxon>Lophotrochozoa</taxon>
        <taxon>Mollusca</taxon>
        <taxon>Cephalopoda</taxon>
        <taxon>Coleoidea</taxon>
        <taxon>Octopodiformes</taxon>
        <taxon>Octopoda</taxon>
        <taxon>Incirrata</taxon>
        <taxon>Octopodidae</taxon>
        <taxon>Octopus</taxon>
    </lineage>
</organism>
<dbReference type="AlphaFoldDB" id="A0AA36BM25"/>
<comment type="similarity">
    <text evidence="1">Belongs to the ATP-dependent AMP-binding enzyme family.</text>
</comment>
<dbReference type="PANTHER" id="PTHR43272">
    <property type="entry name" value="LONG-CHAIN-FATTY-ACID--COA LIGASE"/>
    <property type="match status" value="1"/>
</dbReference>
<sequence>MPVHSAMELDLQLNRLARCVTFSNEMNDVFFSIIFGFFKAIVHLYGVVTFIPYYLVCKPAEKLKASSRIKARSVNGTPDSPYRSVDCPGGELTTALFQDECVTVDDLFCRAVKLYGPRPCLGTREVLSVEDEVQQNGRVFKKLIMGEYNFSTFNEVSEQIHCLGRGLLELGLKPRDHVLIFSETRAEWMIIAQMCLAYNFPLVTLYSTLGESAIIHGINESEVNVVFTSATLLPKVKKVLPRVSKVNRLVYMADQKKIPSHDISPSVSINSLSEVIDIGSKVSPNNSKCLKPQKNDIAVMMYTSGSTGRPKGVLISHANLMAGMSGQCSRIPNLGPHDTYIGYLPLAHVLEFTAELSCLAHGTCIGYSSALTLTDKSSKIKRGCQGDASKLKPTLMAAVPLIMDRLYKSVWDNINSQGKLTKAIFEFAYTYKRHSIDNGYDTLIFNRLFFKKVQAILGGNVRLMLSGGAPLSEATQKFMNICFCCPVGQGYGLTETCGAGTITEVTDLSVGSVGAPLTCCEIKLRDWPEGGYLTKDKPNPRGEILVGGGNIAQGYYKYEEKTKEDFITINGVNYFCTGDIGEFKTDGSLKVIDRKKDLVKLQAGEYVSLSKVETILKMSSLVDQICVYANSFHSFIVCLIVPNQKNLCKVASEIGLNGMNFKDLCKEPKLLKEVQKIIHDFGVKSSLERCEIPTKICLCPDSWMPDSGLVTDAFKLKRKNLEEKFQTEINAMYGSS</sequence>
<dbReference type="InterPro" id="IPR020845">
    <property type="entry name" value="AMP-binding_CS"/>
</dbReference>
<evidence type="ECO:0000256" key="6">
    <source>
        <dbReference type="ARBA" id="ARBA00026121"/>
    </source>
</evidence>
<evidence type="ECO:0000256" key="2">
    <source>
        <dbReference type="ARBA" id="ARBA00022598"/>
    </source>
</evidence>
<evidence type="ECO:0000256" key="7">
    <source>
        <dbReference type="ARBA" id="ARBA00036813"/>
    </source>
</evidence>
<dbReference type="Pfam" id="PF00501">
    <property type="entry name" value="AMP-binding"/>
    <property type="match status" value="1"/>
</dbReference>
<evidence type="ECO:0000256" key="1">
    <source>
        <dbReference type="ARBA" id="ARBA00006432"/>
    </source>
</evidence>
<evidence type="ECO:0000256" key="4">
    <source>
        <dbReference type="ARBA" id="ARBA00022832"/>
    </source>
</evidence>
<comment type="catalytic activity">
    <reaction evidence="7">
        <text>a long-chain fatty acid + ATP + CoA = a long-chain fatty acyl-CoA + AMP + diphosphate</text>
        <dbReference type="Rhea" id="RHEA:15421"/>
        <dbReference type="ChEBI" id="CHEBI:30616"/>
        <dbReference type="ChEBI" id="CHEBI:33019"/>
        <dbReference type="ChEBI" id="CHEBI:57287"/>
        <dbReference type="ChEBI" id="CHEBI:57560"/>
        <dbReference type="ChEBI" id="CHEBI:83139"/>
        <dbReference type="ChEBI" id="CHEBI:456215"/>
        <dbReference type="EC" id="6.2.1.3"/>
    </reaction>
</comment>
<keyword evidence="4" id="KW-0443">Lipid metabolism</keyword>
<keyword evidence="8" id="KW-1133">Transmembrane helix</keyword>
<dbReference type="EMBL" id="OX597832">
    <property type="protein sequence ID" value="CAI9736921.1"/>
    <property type="molecule type" value="Genomic_DNA"/>
</dbReference>
<feature type="transmembrane region" description="Helical" evidence="8">
    <location>
        <begin position="30"/>
        <end position="56"/>
    </location>
</feature>
<evidence type="ECO:0000259" key="9">
    <source>
        <dbReference type="Pfam" id="PF00501"/>
    </source>
</evidence>
<dbReference type="GO" id="GO:0005886">
    <property type="term" value="C:plasma membrane"/>
    <property type="evidence" value="ECO:0007669"/>
    <property type="project" value="TreeGrafter"/>
</dbReference>
<name>A0AA36BM25_OCTVU</name>
<dbReference type="GO" id="GO:0005783">
    <property type="term" value="C:endoplasmic reticulum"/>
    <property type="evidence" value="ECO:0007669"/>
    <property type="project" value="TreeGrafter"/>
</dbReference>
<dbReference type="GO" id="GO:0005811">
    <property type="term" value="C:lipid droplet"/>
    <property type="evidence" value="ECO:0007669"/>
    <property type="project" value="TreeGrafter"/>
</dbReference>
<keyword evidence="8" id="KW-0812">Transmembrane</keyword>
<evidence type="ECO:0000313" key="11">
    <source>
        <dbReference type="Proteomes" id="UP001162480"/>
    </source>
</evidence>
<reference evidence="10" key="1">
    <citation type="submission" date="2023-08" db="EMBL/GenBank/DDBJ databases">
        <authorList>
            <person name="Alioto T."/>
            <person name="Alioto T."/>
            <person name="Gomez Garrido J."/>
        </authorList>
    </citation>
    <scope>NUCLEOTIDE SEQUENCE</scope>
</reference>
<evidence type="ECO:0000256" key="3">
    <source>
        <dbReference type="ARBA" id="ARBA00022741"/>
    </source>
</evidence>
<evidence type="ECO:0000256" key="5">
    <source>
        <dbReference type="ARBA" id="ARBA00022840"/>
    </source>
</evidence>
<gene>
    <name evidence="10" type="ORF">OCTVUL_1B009539</name>
</gene>
<keyword evidence="11" id="KW-1185">Reference proteome</keyword>